<gene>
    <name evidence="2" type="ORF">ColLi_07879</name>
</gene>
<name>A0AA37GRE8_9PEZI</name>
<dbReference type="EMBL" id="BPPX01000016">
    <property type="protein sequence ID" value="GJC85041.1"/>
    <property type="molecule type" value="Genomic_DNA"/>
</dbReference>
<organism evidence="2 3">
    <name type="scientific">Colletotrichum liriopes</name>
    <dbReference type="NCBI Taxonomy" id="708192"/>
    <lineage>
        <taxon>Eukaryota</taxon>
        <taxon>Fungi</taxon>
        <taxon>Dikarya</taxon>
        <taxon>Ascomycota</taxon>
        <taxon>Pezizomycotina</taxon>
        <taxon>Sordariomycetes</taxon>
        <taxon>Hypocreomycetidae</taxon>
        <taxon>Glomerellales</taxon>
        <taxon>Glomerellaceae</taxon>
        <taxon>Colletotrichum</taxon>
        <taxon>Colletotrichum spaethianum species complex</taxon>
    </lineage>
</organism>
<comment type="caution">
    <text evidence="2">The sequence shown here is derived from an EMBL/GenBank/DDBJ whole genome shotgun (WGS) entry which is preliminary data.</text>
</comment>
<evidence type="ECO:0000313" key="2">
    <source>
        <dbReference type="EMBL" id="GJC85041.1"/>
    </source>
</evidence>
<evidence type="ECO:0000256" key="1">
    <source>
        <dbReference type="SAM" id="MobiDB-lite"/>
    </source>
</evidence>
<feature type="compositionally biased region" description="Basic residues" evidence="1">
    <location>
        <begin position="30"/>
        <end position="39"/>
    </location>
</feature>
<proteinExistence type="predicted"/>
<accession>A0AA37GRE8</accession>
<dbReference type="Proteomes" id="UP001055172">
    <property type="component" value="Unassembled WGS sequence"/>
</dbReference>
<keyword evidence="3" id="KW-1185">Reference proteome</keyword>
<dbReference type="AlphaFoldDB" id="A0AA37GRE8"/>
<reference evidence="2 3" key="1">
    <citation type="submission" date="2021-07" db="EMBL/GenBank/DDBJ databases">
        <title>Genome data of Colletotrichum spaethianum.</title>
        <authorList>
            <person name="Utami Y.D."/>
            <person name="Hiruma K."/>
        </authorList>
    </citation>
    <scope>NUCLEOTIDE SEQUENCE [LARGE SCALE GENOMIC DNA]</scope>
    <source>
        <strain evidence="2 3">MAFF 242679</strain>
    </source>
</reference>
<feature type="region of interest" description="Disordered" evidence="1">
    <location>
        <begin position="1"/>
        <end position="65"/>
    </location>
</feature>
<evidence type="ECO:0000313" key="3">
    <source>
        <dbReference type="Proteomes" id="UP001055172"/>
    </source>
</evidence>
<protein>
    <submittedName>
        <fullName evidence="2">Uncharacterized protein</fullName>
    </submittedName>
</protein>
<sequence>MKTDNGIAEHGGFGTYNAPATGAGSPGHCQKLRRTRRCSVGHQKNMVETAEEPDSRQLFPAATNE</sequence>